<sequence length="155" mass="16815">MNSKLLTILSLVLATLLSISIAYPSEVGKRTSDASTIKEITQNYFVTDDPNVVVEIGNVDDNGCISFYANIIDITEIDGLLCPNELSLKVCVTILGYNVGCIDGDLQGVRLSINLLLVKGSVAFYMDGTCPSLAYDLIPTWDESEYGGELETLCY</sequence>
<keyword evidence="2" id="KW-1185">Reference proteome</keyword>
<organism evidence="1 2">
    <name type="scientific">Acaulospora colombiana</name>
    <dbReference type="NCBI Taxonomy" id="27376"/>
    <lineage>
        <taxon>Eukaryota</taxon>
        <taxon>Fungi</taxon>
        <taxon>Fungi incertae sedis</taxon>
        <taxon>Mucoromycota</taxon>
        <taxon>Glomeromycotina</taxon>
        <taxon>Glomeromycetes</taxon>
        <taxon>Diversisporales</taxon>
        <taxon>Acaulosporaceae</taxon>
        <taxon>Acaulospora</taxon>
    </lineage>
</organism>
<evidence type="ECO:0000313" key="1">
    <source>
        <dbReference type="EMBL" id="CAG8503350.1"/>
    </source>
</evidence>
<evidence type="ECO:0000313" key="2">
    <source>
        <dbReference type="Proteomes" id="UP000789525"/>
    </source>
</evidence>
<reference evidence="1" key="1">
    <citation type="submission" date="2021-06" db="EMBL/GenBank/DDBJ databases">
        <authorList>
            <person name="Kallberg Y."/>
            <person name="Tangrot J."/>
            <person name="Rosling A."/>
        </authorList>
    </citation>
    <scope>NUCLEOTIDE SEQUENCE</scope>
    <source>
        <strain evidence="1">CL356</strain>
    </source>
</reference>
<protein>
    <submittedName>
        <fullName evidence="1">13503_t:CDS:1</fullName>
    </submittedName>
</protein>
<name>A0ACA9L256_9GLOM</name>
<comment type="caution">
    <text evidence="1">The sequence shown here is derived from an EMBL/GenBank/DDBJ whole genome shotgun (WGS) entry which is preliminary data.</text>
</comment>
<proteinExistence type="predicted"/>
<dbReference type="EMBL" id="CAJVPT010004023">
    <property type="protein sequence ID" value="CAG8503350.1"/>
    <property type="molecule type" value="Genomic_DNA"/>
</dbReference>
<dbReference type="Proteomes" id="UP000789525">
    <property type="component" value="Unassembled WGS sequence"/>
</dbReference>
<accession>A0ACA9L256</accession>
<gene>
    <name evidence="1" type="ORF">ACOLOM_LOCUS2898</name>
</gene>